<protein>
    <submittedName>
        <fullName evidence="2">DUF305 domain-containing protein</fullName>
    </submittedName>
</protein>
<feature type="domain" description="DUF305" evidence="1">
    <location>
        <begin position="40"/>
        <end position="194"/>
    </location>
</feature>
<dbReference type="OrthoDB" id="26872at2"/>
<dbReference type="EMBL" id="SDMQ01000003">
    <property type="protein sequence ID" value="TBT86503.1"/>
    <property type="molecule type" value="Genomic_DNA"/>
</dbReference>
<gene>
    <name evidence="2" type="ORF">ET989_04075</name>
</gene>
<dbReference type="Pfam" id="PF03713">
    <property type="entry name" value="DUF305"/>
    <property type="match status" value="1"/>
</dbReference>
<dbReference type="InterPro" id="IPR005183">
    <property type="entry name" value="DUF305_CopM-like"/>
</dbReference>
<dbReference type="PANTHER" id="PTHR36933:SF1">
    <property type="entry name" value="SLL0788 PROTEIN"/>
    <property type="match status" value="1"/>
</dbReference>
<evidence type="ECO:0000313" key="2">
    <source>
        <dbReference type="EMBL" id="TBT86503.1"/>
    </source>
</evidence>
<dbReference type="PANTHER" id="PTHR36933">
    <property type="entry name" value="SLL0788 PROTEIN"/>
    <property type="match status" value="1"/>
</dbReference>
<keyword evidence="3" id="KW-1185">Reference proteome</keyword>
<comment type="caution">
    <text evidence="2">The sequence shown here is derived from an EMBL/GenBank/DDBJ whole genome shotgun (WGS) entry which is preliminary data.</text>
</comment>
<reference evidence="2 3" key="1">
    <citation type="submission" date="2019-01" db="EMBL/GenBank/DDBJ databases">
        <title>Lactibacter flavus gen. nov., sp. nov., a novel bacterium of the family Propionibacteriaceae isolated from raw milk and dairy products.</title>
        <authorList>
            <person name="Huptas C."/>
            <person name="Wenning M."/>
            <person name="Breitenwieser F."/>
            <person name="Doll E."/>
            <person name="Von Neubeck M."/>
            <person name="Busse H.-J."/>
            <person name="Scherer S."/>
        </authorList>
    </citation>
    <scope>NUCLEOTIDE SEQUENCE [LARGE SCALE GENOMIC DNA]</scope>
    <source>
        <strain evidence="2 3">KCTC 33808</strain>
    </source>
</reference>
<dbReference type="InterPro" id="IPR012347">
    <property type="entry name" value="Ferritin-like"/>
</dbReference>
<dbReference type="RefSeq" id="WP_131167288.1">
    <property type="nucleotide sequence ID" value="NZ_SDMQ01000003.1"/>
</dbReference>
<evidence type="ECO:0000313" key="3">
    <source>
        <dbReference type="Proteomes" id="UP000292373"/>
    </source>
</evidence>
<name>A0A4Q9KF07_9ACTN</name>
<organism evidence="2 3">
    <name type="scientific">Propioniciclava sinopodophylli</name>
    <dbReference type="NCBI Taxonomy" id="1837344"/>
    <lineage>
        <taxon>Bacteria</taxon>
        <taxon>Bacillati</taxon>
        <taxon>Actinomycetota</taxon>
        <taxon>Actinomycetes</taxon>
        <taxon>Propionibacteriales</taxon>
        <taxon>Propionibacteriaceae</taxon>
        <taxon>Propioniciclava</taxon>
    </lineage>
</organism>
<sequence>MTRRYVLVAAVVAAVALAAASFLFGRLSVGESAARPTAVDVGFARDMAVHHQQAVLMSELLRERGSDAELKAIAVDMVLTQTNQVGQMQGWLALWGEPFATDEPPMRWMGGSHAHHAADVPMTGMATQEQLNSLEAASGVDAERTYLELMILHHQGGVEMAQHAVDHASVPAVRELAQSMLQAQATELETLHKFLDARTP</sequence>
<evidence type="ECO:0000259" key="1">
    <source>
        <dbReference type="Pfam" id="PF03713"/>
    </source>
</evidence>
<dbReference type="Gene3D" id="1.20.1260.10">
    <property type="match status" value="1"/>
</dbReference>
<dbReference type="AlphaFoldDB" id="A0A4Q9KF07"/>
<proteinExistence type="predicted"/>
<dbReference type="Proteomes" id="UP000292373">
    <property type="component" value="Unassembled WGS sequence"/>
</dbReference>
<accession>A0A4Q9KF07</accession>